<dbReference type="CDD" id="cd06530">
    <property type="entry name" value="S26_SPase_I"/>
    <property type="match status" value="1"/>
</dbReference>
<comment type="catalytic activity">
    <reaction evidence="1 7">
        <text>Cleavage of hydrophobic, N-terminal signal or leader sequences from secreted and periplasmic proteins.</text>
        <dbReference type="EC" id="3.4.21.89"/>
    </reaction>
</comment>
<dbReference type="GO" id="GO:0006465">
    <property type="term" value="P:signal peptide processing"/>
    <property type="evidence" value="ECO:0007669"/>
    <property type="project" value="InterPro"/>
</dbReference>
<feature type="domain" description="Peptidase S26" evidence="8">
    <location>
        <begin position="16"/>
        <end position="158"/>
    </location>
</feature>
<dbReference type="OrthoDB" id="9815782at2"/>
<feature type="active site" evidence="6">
    <location>
        <position position="78"/>
    </location>
</feature>
<dbReference type="PANTHER" id="PTHR43390">
    <property type="entry name" value="SIGNAL PEPTIDASE I"/>
    <property type="match status" value="1"/>
</dbReference>
<dbReference type="AlphaFoldDB" id="A0A021VP29"/>
<evidence type="ECO:0000259" key="8">
    <source>
        <dbReference type="Pfam" id="PF10502"/>
    </source>
</evidence>
<dbReference type="Pfam" id="PF10502">
    <property type="entry name" value="Peptidase_S26"/>
    <property type="match status" value="1"/>
</dbReference>
<keyword evidence="7" id="KW-0645">Protease</keyword>
<evidence type="ECO:0000256" key="4">
    <source>
        <dbReference type="ARBA" id="ARBA00013208"/>
    </source>
</evidence>
<gene>
    <name evidence="9" type="ORF">N866_04790</name>
</gene>
<keyword evidence="10" id="KW-1185">Reference proteome</keyword>
<evidence type="ECO:0000256" key="6">
    <source>
        <dbReference type="PIRSR" id="PIRSR600223-1"/>
    </source>
</evidence>
<dbReference type="Gene3D" id="2.10.109.10">
    <property type="entry name" value="Umud Fragment, subunit A"/>
    <property type="match status" value="1"/>
</dbReference>
<dbReference type="PROSITE" id="PS00761">
    <property type="entry name" value="SPASE_I_3"/>
    <property type="match status" value="1"/>
</dbReference>
<keyword evidence="5 7" id="KW-0378">Hydrolase</keyword>
<accession>A0A021VP29</accession>
<dbReference type="RefSeq" id="WP_034227047.1">
    <property type="nucleotide sequence ID" value="NZ_AXCW01000159.1"/>
</dbReference>
<evidence type="ECO:0000313" key="9">
    <source>
        <dbReference type="EMBL" id="EYR62858.1"/>
    </source>
</evidence>
<evidence type="ECO:0000256" key="7">
    <source>
        <dbReference type="RuleBase" id="RU362042"/>
    </source>
</evidence>
<dbReference type="SUPFAM" id="SSF51306">
    <property type="entry name" value="LexA/Signal peptidase"/>
    <property type="match status" value="1"/>
</dbReference>
<dbReference type="InterPro" id="IPR000223">
    <property type="entry name" value="Pept_S26A_signal_pept_1"/>
</dbReference>
<evidence type="ECO:0000256" key="3">
    <source>
        <dbReference type="ARBA" id="ARBA00009370"/>
    </source>
</evidence>
<dbReference type="InterPro" id="IPR036286">
    <property type="entry name" value="LexA/Signal_pep-like_sf"/>
</dbReference>
<comment type="similarity">
    <text evidence="3 7">Belongs to the peptidase S26 family.</text>
</comment>
<dbReference type="GO" id="GO:0004252">
    <property type="term" value="F:serine-type endopeptidase activity"/>
    <property type="evidence" value="ECO:0007669"/>
    <property type="project" value="InterPro"/>
</dbReference>
<protein>
    <recommendedName>
        <fullName evidence="4 7">Signal peptidase I</fullName>
        <ecNumber evidence="4 7">3.4.21.89</ecNumber>
    </recommendedName>
</protein>
<dbReference type="InterPro" id="IPR019758">
    <property type="entry name" value="Pept_S26A_signal_pept_1_CS"/>
</dbReference>
<evidence type="ECO:0000313" key="10">
    <source>
        <dbReference type="Proteomes" id="UP000019753"/>
    </source>
</evidence>
<sequence length="159" mass="16353">MAGPTARRRRVVGLGAGVLALLVVRLVLVAPVAVSGQSMTPTVDDGAVVLVALRADPAGLGRGDVVVLRDPEGALSLKRVAGLAGDTVAILDAVLTVNGRAVDEPYLDLATVDGSFAPQVLVPGGHVYVLGDNRDRSVDSRDYGTVPLEDVLGPVLLTW</sequence>
<dbReference type="PRINTS" id="PR00727">
    <property type="entry name" value="LEADERPTASE"/>
</dbReference>
<dbReference type="PANTHER" id="PTHR43390:SF1">
    <property type="entry name" value="CHLOROPLAST PROCESSING PEPTIDASE"/>
    <property type="match status" value="1"/>
</dbReference>
<evidence type="ECO:0000256" key="1">
    <source>
        <dbReference type="ARBA" id="ARBA00000677"/>
    </source>
</evidence>
<evidence type="ECO:0000256" key="5">
    <source>
        <dbReference type="ARBA" id="ARBA00022801"/>
    </source>
</evidence>
<dbReference type="EC" id="3.4.21.89" evidence="4 7"/>
<organism evidence="9 10">
    <name type="scientific">Actinotalea ferrariae CF5-4</name>
    <dbReference type="NCBI Taxonomy" id="948458"/>
    <lineage>
        <taxon>Bacteria</taxon>
        <taxon>Bacillati</taxon>
        <taxon>Actinomycetota</taxon>
        <taxon>Actinomycetes</taxon>
        <taxon>Micrococcales</taxon>
        <taxon>Cellulomonadaceae</taxon>
        <taxon>Actinotalea</taxon>
    </lineage>
</organism>
<dbReference type="Proteomes" id="UP000019753">
    <property type="component" value="Unassembled WGS sequence"/>
</dbReference>
<comment type="caution">
    <text evidence="9">The sequence shown here is derived from an EMBL/GenBank/DDBJ whole genome shotgun (WGS) entry which is preliminary data.</text>
</comment>
<dbReference type="EMBL" id="AXCW01000159">
    <property type="protein sequence ID" value="EYR62858.1"/>
    <property type="molecule type" value="Genomic_DNA"/>
</dbReference>
<comment type="subcellular location">
    <subcellularLocation>
        <location evidence="2">Cell membrane</location>
        <topology evidence="2">Single-pass type II membrane protein</topology>
    </subcellularLocation>
    <subcellularLocation>
        <location evidence="7">Membrane</location>
        <topology evidence="7">Single-pass type II membrane protein</topology>
    </subcellularLocation>
</comment>
<evidence type="ECO:0000256" key="2">
    <source>
        <dbReference type="ARBA" id="ARBA00004401"/>
    </source>
</evidence>
<dbReference type="GO" id="GO:0009003">
    <property type="term" value="F:signal peptidase activity"/>
    <property type="evidence" value="ECO:0007669"/>
    <property type="project" value="UniProtKB-EC"/>
</dbReference>
<reference evidence="9 10" key="1">
    <citation type="submission" date="2014-01" db="EMBL/GenBank/DDBJ databases">
        <title>Actinotalea ferrariae CF5-4.</title>
        <authorList>
            <person name="Chen F."/>
            <person name="Li Y."/>
            <person name="Wang G."/>
        </authorList>
    </citation>
    <scope>NUCLEOTIDE SEQUENCE [LARGE SCALE GENOMIC DNA]</scope>
    <source>
        <strain evidence="9 10">CF5-4</strain>
    </source>
</reference>
<proteinExistence type="inferred from homology"/>
<dbReference type="NCBIfam" id="TIGR02227">
    <property type="entry name" value="sigpep_I_bact"/>
    <property type="match status" value="1"/>
</dbReference>
<dbReference type="GO" id="GO:0005886">
    <property type="term" value="C:plasma membrane"/>
    <property type="evidence" value="ECO:0007669"/>
    <property type="project" value="UniProtKB-SubCell"/>
</dbReference>
<feature type="active site" evidence="6">
    <location>
        <position position="38"/>
    </location>
</feature>
<name>A0A021VP29_9CELL</name>
<dbReference type="InterPro" id="IPR019533">
    <property type="entry name" value="Peptidase_S26"/>
</dbReference>